<sequence length="418" mass="50556">MKNFEAQNFVLSRKSLDSDNENCKSYASNALNVEKANNKKGSKHVAFSKYMNILFVALLYAFLQNKGEYDGSVISKSQCGSEFSRKLGESFFKKLRKAHKSEVREYYDMYNEGTNSKRKYEQYNVQDPRDMFEAAYVMNGDKRSSKHNKKKGMNYDNGCDNYNDHNEEFYNYRNDMSEDLNEKFPRKYRDDQYYEKKKKKFDARYDDSCNDPYAHFSDDGRDKHVKVQKYHQEDRLPKRNQKNKRTYDDGMHYEDTYNGRNATSNEYEHASNNSENRESASDENIKKLIDRLDSNVHCTDMLKIYYLVNLCERRKFFSTMENALLYWEDVSYEYELPENYKYKQWEKVFCAMSDEMKEIEEEMFKKFHFMHKEGWNNKSTFTNFLKEVKYLWHKIMKEVDENWKEYLLIKAKKYYDKS</sequence>
<dbReference type="PANTHER" id="PTHR36193">
    <property type="entry name" value="PHISTB DOMAIN-CONTAINING RESA-LIKE PROTEIN 1"/>
    <property type="match status" value="1"/>
</dbReference>
<reference evidence="5 6" key="2">
    <citation type="submission" date="2016-05" db="EMBL/GenBank/DDBJ databases">
        <authorList>
            <person name="Naeem Raeece"/>
        </authorList>
    </citation>
    <scope>NUCLEOTIDE SEQUENCE [LARGE SCALE GENOMIC DNA]</scope>
</reference>
<dbReference type="InterPro" id="IPR019111">
    <property type="entry name" value="PRESA_N"/>
</dbReference>
<dbReference type="Proteomes" id="UP000078546">
    <property type="component" value="Unassembled WGS sequence"/>
</dbReference>
<dbReference type="Gene3D" id="6.10.280.180">
    <property type="entry name" value="Plasmodium RESA, N-terminal helical domain"/>
    <property type="match status" value="1"/>
</dbReference>
<reference evidence="4" key="1">
    <citation type="submission" date="2016-05" db="EMBL/GenBank/DDBJ databases">
        <authorList>
            <person name="Lavstsen T."/>
            <person name="Jespersen J.S."/>
        </authorList>
    </citation>
    <scope>NUCLEOTIDE SEQUENCE [LARGE SCALE GENOMIC DNA]</scope>
</reference>
<dbReference type="Proteomes" id="UP000078560">
    <property type="component" value="Unassembled WGS sequence"/>
</dbReference>
<accession>A0A1A8XFV7</accession>
<feature type="region of interest" description="Disordered" evidence="1">
    <location>
        <begin position="213"/>
        <end position="281"/>
    </location>
</feature>
<evidence type="ECO:0000313" key="3">
    <source>
        <dbReference type="EMBL" id="SBS89054.1"/>
    </source>
</evidence>
<dbReference type="PANTHER" id="PTHR36193:SF23">
    <property type="entry name" value="PHISTB DOMAIN-CONTAINING RESA-LIKE PROTEIN 1"/>
    <property type="match status" value="1"/>
</dbReference>
<dbReference type="VEuPathDB" id="PlasmoDB:PocGH01_00068600"/>
<name>A0A1A8XFV7_PLAOA</name>
<evidence type="ECO:0000313" key="4">
    <source>
        <dbReference type="EMBL" id="SBT02809.1"/>
    </source>
</evidence>
<dbReference type="EMBL" id="FLQU01000675">
    <property type="protein sequence ID" value="SBS89054.1"/>
    <property type="molecule type" value="Genomic_DNA"/>
</dbReference>
<evidence type="ECO:0000256" key="1">
    <source>
        <dbReference type="SAM" id="MobiDB-lite"/>
    </source>
</evidence>
<dbReference type="NCBIfam" id="TIGR01639">
    <property type="entry name" value="P_fal_TIGR01639"/>
    <property type="match status" value="1"/>
</dbReference>
<feature type="domain" description="Plasmodium RESA N-terminal" evidence="2">
    <location>
        <begin position="281"/>
        <end position="403"/>
    </location>
</feature>
<dbReference type="InterPro" id="IPR044885">
    <property type="entry name" value="PRESA_N_sf"/>
</dbReference>
<gene>
    <name evidence="4" type="ORF">POVCU1_080970</name>
    <name evidence="3" type="ORF">POVCU2_0052010</name>
</gene>
<protein>
    <submittedName>
        <fullName evidence="4">Phist protein (Pf-fam-b)</fullName>
    </submittedName>
</protein>
<organism evidence="4 5">
    <name type="scientific">Plasmodium ovale curtisi</name>
    <dbReference type="NCBI Taxonomy" id="864141"/>
    <lineage>
        <taxon>Eukaryota</taxon>
        <taxon>Sar</taxon>
        <taxon>Alveolata</taxon>
        <taxon>Apicomplexa</taxon>
        <taxon>Aconoidasida</taxon>
        <taxon>Haemosporida</taxon>
        <taxon>Plasmodiidae</taxon>
        <taxon>Plasmodium</taxon>
        <taxon>Plasmodium (Plasmodium)</taxon>
    </lineage>
</organism>
<dbReference type="EMBL" id="FLQV01003768">
    <property type="protein sequence ID" value="SBT02809.1"/>
    <property type="molecule type" value="Genomic_DNA"/>
</dbReference>
<evidence type="ECO:0000313" key="5">
    <source>
        <dbReference type="Proteomes" id="UP000078546"/>
    </source>
</evidence>
<proteinExistence type="predicted"/>
<dbReference type="Pfam" id="PF09687">
    <property type="entry name" value="PRESAN"/>
    <property type="match status" value="1"/>
</dbReference>
<dbReference type="AlphaFoldDB" id="A0A1A8XFV7"/>
<feature type="compositionally biased region" description="Basic and acidic residues" evidence="1">
    <location>
        <begin position="245"/>
        <end position="257"/>
    </location>
</feature>
<evidence type="ECO:0000313" key="6">
    <source>
        <dbReference type="Proteomes" id="UP000078560"/>
    </source>
</evidence>
<evidence type="ECO:0000259" key="2">
    <source>
        <dbReference type="Pfam" id="PF09687"/>
    </source>
</evidence>
<dbReference type="InterPro" id="IPR006526">
    <property type="entry name" value="Export_prot_PHISTa/b/c"/>
</dbReference>